<evidence type="ECO:0000256" key="1">
    <source>
        <dbReference type="SAM" id="MobiDB-lite"/>
    </source>
</evidence>
<evidence type="ECO:0000313" key="3">
    <source>
        <dbReference type="Proteomes" id="UP000283269"/>
    </source>
</evidence>
<dbReference type="InParanoid" id="A0A409XP50"/>
<feature type="compositionally biased region" description="Low complexity" evidence="1">
    <location>
        <begin position="160"/>
        <end position="201"/>
    </location>
</feature>
<dbReference type="AlphaFoldDB" id="A0A409XP50"/>
<feature type="region of interest" description="Disordered" evidence="1">
    <location>
        <begin position="1"/>
        <end position="203"/>
    </location>
</feature>
<comment type="caution">
    <text evidence="2">The sequence shown here is derived from an EMBL/GenBank/DDBJ whole genome shotgun (WGS) entry which is preliminary data.</text>
</comment>
<name>A0A409XP50_PSICY</name>
<dbReference type="EMBL" id="NHYD01001028">
    <property type="protein sequence ID" value="PPQ92511.1"/>
    <property type="molecule type" value="Genomic_DNA"/>
</dbReference>
<reference evidence="2 3" key="1">
    <citation type="journal article" date="2018" name="Evol. Lett.">
        <title>Horizontal gene cluster transfer increased hallucinogenic mushroom diversity.</title>
        <authorList>
            <person name="Reynolds H.T."/>
            <person name="Vijayakumar V."/>
            <person name="Gluck-Thaler E."/>
            <person name="Korotkin H.B."/>
            <person name="Matheny P.B."/>
            <person name="Slot J.C."/>
        </authorList>
    </citation>
    <scope>NUCLEOTIDE SEQUENCE [LARGE SCALE GENOMIC DNA]</scope>
    <source>
        <strain evidence="2 3">2631</strain>
    </source>
</reference>
<proteinExistence type="predicted"/>
<keyword evidence="3" id="KW-1185">Reference proteome</keyword>
<gene>
    <name evidence="2" type="ORF">CVT25_010345</name>
</gene>
<sequence>MMIEPVQITAGSSSSGSRHLSKKSSSRNLNIVAPTGARPKLSRSVTLANHHTPPPRYTSKPTKSGQGRGLTLRIDSSLPVQRSSNGNSNFHSLRSAPARSIRRLPAVPGGSARSSPSDAEAGAGPFQSVPSTPFTAPVGHFGERSRARRSVRPLPCLPTQVQQQQQERDSTVTPISTSPSPSTSRSGSITPTTSPTLTARPRSVKPLPVPVVKAEPFVLCQVASPAVVELLSLSSVQSTATHSTPPVSEVNLSTPLPAISQESTVSDVQVSQEVVHNADDGSAAQDPDWDVDADWDEEDEEYMDDLEEGVIQLGNRIVLRKISNVSLDSDFTSEEDEEELKEPPSEIPVQMRMPALKKKDTSMGGQQGEEDEYMDYSWVLSNRMLYRQQCDAQVVSKWMLERKGKRYTEQDYENIIQALRTL</sequence>
<dbReference type="Proteomes" id="UP000283269">
    <property type="component" value="Unassembled WGS sequence"/>
</dbReference>
<protein>
    <submittedName>
        <fullName evidence="2">Uncharacterized protein</fullName>
    </submittedName>
</protein>
<feature type="compositionally biased region" description="Polar residues" evidence="1">
    <location>
        <begin position="78"/>
        <end position="92"/>
    </location>
</feature>
<evidence type="ECO:0000313" key="2">
    <source>
        <dbReference type="EMBL" id="PPQ92511.1"/>
    </source>
</evidence>
<accession>A0A409XP50</accession>
<organism evidence="2 3">
    <name type="scientific">Psilocybe cyanescens</name>
    <dbReference type="NCBI Taxonomy" id="93625"/>
    <lineage>
        <taxon>Eukaryota</taxon>
        <taxon>Fungi</taxon>
        <taxon>Dikarya</taxon>
        <taxon>Basidiomycota</taxon>
        <taxon>Agaricomycotina</taxon>
        <taxon>Agaricomycetes</taxon>
        <taxon>Agaricomycetidae</taxon>
        <taxon>Agaricales</taxon>
        <taxon>Agaricineae</taxon>
        <taxon>Strophariaceae</taxon>
        <taxon>Psilocybe</taxon>
    </lineage>
</organism>
<dbReference type="OrthoDB" id="2980827at2759"/>